<comment type="caution">
    <text evidence="7">The sequence shown here is derived from an EMBL/GenBank/DDBJ whole genome shotgun (WGS) entry which is preliminary data.</text>
</comment>
<dbReference type="EMBL" id="CAKOFQ010007126">
    <property type="protein sequence ID" value="CAH1991876.1"/>
    <property type="molecule type" value="Genomic_DNA"/>
</dbReference>
<evidence type="ECO:0000256" key="3">
    <source>
        <dbReference type="ARBA" id="ARBA00022771"/>
    </source>
</evidence>
<gene>
    <name evidence="7" type="ORF">ACAOBT_LOCUS20526</name>
</gene>
<dbReference type="Gene3D" id="3.30.160.60">
    <property type="entry name" value="Classic Zinc Finger"/>
    <property type="match status" value="2"/>
</dbReference>
<protein>
    <recommendedName>
        <fullName evidence="6">C2H2-type domain-containing protein</fullName>
    </recommendedName>
</protein>
<keyword evidence="3" id="KW-0863">Zinc-finger</keyword>
<keyword evidence="1" id="KW-0479">Metal-binding</keyword>
<dbReference type="Pfam" id="PF00096">
    <property type="entry name" value="zf-C2H2"/>
    <property type="match status" value="1"/>
</dbReference>
<feature type="domain" description="C2H2-type" evidence="6">
    <location>
        <begin position="186"/>
        <end position="207"/>
    </location>
</feature>
<evidence type="ECO:0000313" key="7">
    <source>
        <dbReference type="EMBL" id="CAH1991876.1"/>
    </source>
</evidence>
<dbReference type="OrthoDB" id="3561125at2759"/>
<feature type="domain" description="C2H2-type" evidence="6">
    <location>
        <begin position="119"/>
        <end position="140"/>
    </location>
</feature>
<dbReference type="PANTHER" id="PTHR24379">
    <property type="entry name" value="KRAB AND ZINC FINGER DOMAIN-CONTAINING"/>
    <property type="match status" value="1"/>
</dbReference>
<sequence length="242" mass="28194">MLLSAESNAKTEPASSTRASQGSSFQTSFAQYLNKHELKDSEEKIDYGFILCIYCKAKFKSDTGLHNHIVRKHPEFMATVTRRIHECKMCSFKTTIVSHLEYHQLKHPETASNFKLSVCVHCSEPFKSAAALDNHIIKKHPEFICTITRKIHECQICHFKTIKSSDFTYHQLKHSETAGNYNFKICGHCHSMFRRKSALENHIIKKHKHFISSITSKIYECTRCSFKTIMLNNYNRHVWIHR</sequence>
<evidence type="ECO:0000259" key="6">
    <source>
        <dbReference type="PROSITE" id="PS00028"/>
    </source>
</evidence>
<reference evidence="7" key="1">
    <citation type="submission" date="2022-03" db="EMBL/GenBank/DDBJ databases">
        <authorList>
            <person name="Sayadi A."/>
        </authorList>
    </citation>
    <scope>NUCLEOTIDE SEQUENCE</scope>
</reference>
<accession>A0A9P0LB03</accession>
<evidence type="ECO:0000256" key="4">
    <source>
        <dbReference type="ARBA" id="ARBA00022833"/>
    </source>
</evidence>
<dbReference type="Proteomes" id="UP001152888">
    <property type="component" value="Unassembled WGS sequence"/>
</dbReference>
<dbReference type="SMART" id="SM00355">
    <property type="entry name" value="ZnF_C2H2"/>
    <property type="match status" value="6"/>
</dbReference>
<dbReference type="GO" id="GO:0008270">
    <property type="term" value="F:zinc ion binding"/>
    <property type="evidence" value="ECO:0007669"/>
    <property type="project" value="UniProtKB-KW"/>
</dbReference>
<feature type="region of interest" description="Disordered" evidence="5">
    <location>
        <begin position="1"/>
        <end position="22"/>
    </location>
</feature>
<keyword evidence="4" id="KW-0862">Zinc</keyword>
<evidence type="ECO:0000256" key="2">
    <source>
        <dbReference type="ARBA" id="ARBA00022737"/>
    </source>
</evidence>
<keyword evidence="2" id="KW-0677">Repeat</keyword>
<dbReference type="InterPro" id="IPR013087">
    <property type="entry name" value="Znf_C2H2_type"/>
</dbReference>
<dbReference type="InterPro" id="IPR003656">
    <property type="entry name" value="Znf_BED"/>
</dbReference>
<evidence type="ECO:0000256" key="1">
    <source>
        <dbReference type="ARBA" id="ARBA00022723"/>
    </source>
</evidence>
<organism evidence="7 8">
    <name type="scientific">Acanthoscelides obtectus</name>
    <name type="common">Bean weevil</name>
    <name type="synonym">Bruchus obtectus</name>
    <dbReference type="NCBI Taxonomy" id="200917"/>
    <lineage>
        <taxon>Eukaryota</taxon>
        <taxon>Metazoa</taxon>
        <taxon>Ecdysozoa</taxon>
        <taxon>Arthropoda</taxon>
        <taxon>Hexapoda</taxon>
        <taxon>Insecta</taxon>
        <taxon>Pterygota</taxon>
        <taxon>Neoptera</taxon>
        <taxon>Endopterygota</taxon>
        <taxon>Coleoptera</taxon>
        <taxon>Polyphaga</taxon>
        <taxon>Cucujiformia</taxon>
        <taxon>Chrysomeloidea</taxon>
        <taxon>Chrysomelidae</taxon>
        <taxon>Bruchinae</taxon>
        <taxon>Bruchini</taxon>
        <taxon>Acanthoscelides</taxon>
    </lineage>
</organism>
<feature type="domain" description="C2H2-type" evidence="6">
    <location>
        <begin position="52"/>
        <end position="73"/>
    </location>
</feature>
<proteinExistence type="predicted"/>
<dbReference type="GO" id="GO:0003677">
    <property type="term" value="F:DNA binding"/>
    <property type="evidence" value="ECO:0007669"/>
    <property type="project" value="InterPro"/>
</dbReference>
<dbReference type="PROSITE" id="PS00028">
    <property type="entry name" value="ZINC_FINGER_C2H2_1"/>
    <property type="match status" value="3"/>
</dbReference>
<evidence type="ECO:0000313" key="8">
    <source>
        <dbReference type="Proteomes" id="UP001152888"/>
    </source>
</evidence>
<evidence type="ECO:0000256" key="5">
    <source>
        <dbReference type="SAM" id="MobiDB-lite"/>
    </source>
</evidence>
<dbReference type="AlphaFoldDB" id="A0A9P0LB03"/>
<name>A0A9P0LB03_ACAOB</name>
<dbReference type="PANTHER" id="PTHR24379:SF121">
    <property type="entry name" value="C2H2-TYPE DOMAIN-CONTAINING PROTEIN"/>
    <property type="match status" value="1"/>
</dbReference>
<keyword evidence="8" id="KW-1185">Reference proteome</keyword>
<dbReference type="Pfam" id="PF02892">
    <property type="entry name" value="zf-BED"/>
    <property type="match status" value="1"/>
</dbReference>